<reference evidence="9 10" key="1">
    <citation type="journal article" date="2014" name="Genome Announc.">
        <title>Comparative Genome Analysis of Two Isolates of the Fish Pathogen Piscirickettsia salmonis from Different Hosts Reveals Major Differences in Virulence-Associated Secretion Systems.</title>
        <authorList>
            <person name="Bohle H."/>
            <person name="Henriquez P."/>
            <person name="Grothusen H."/>
            <person name="Navas E."/>
            <person name="Sandoval A."/>
            <person name="Bustamante F."/>
            <person name="Bustos P."/>
            <person name="Mancilla M."/>
        </authorList>
    </citation>
    <scope>NUCLEOTIDE SEQUENCE [LARGE SCALE GENOMIC DNA]</scope>
    <source>
        <strain evidence="10">B1-32597</strain>
    </source>
</reference>
<keyword evidence="4" id="KW-0285">Flavoprotein</keyword>
<dbReference type="EMBL" id="CP012508">
    <property type="protein sequence ID" value="ALB23922.1"/>
    <property type="molecule type" value="Genomic_DNA"/>
</dbReference>
<keyword evidence="5" id="KW-0274">FAD</keyword>
<dbReference type="OrthoDB" id="9769565at2"/>
<dbReference type="AlphaFoldDB" id="A0A1L6TEM1"/>
<keyword evidence="7" id="KW-0503">Monooxygenase</keyword>
<name>A0A1L6TEM1_PISSA</name>
<dbReference type="PRINTS" id="PR00420">
    <property type="entry name" value="RNGMNOXGNASE"/>
</dbReference>
<evidence type="ECO:0000313" key="10">
    <source>
        <dbReference type="Proteomes" id="UP000029558"/>
    </source>
</evidence>
<dbReference type="GO" id="GO:0110142">
    <property type="term" value="C:ubiquinone biosynthesis complex"/>
    <property type="evidence" value="ECO:0007669"/>
    <property type="project" value="UniProtKB-ARBA"/>
</dbReference>
<sequence length="417" mass="46200">MVMKSFDIVVMGGGMTGLATALFAAMQGFRVAVIEKSSLRAQYHQYSPKKGVYAPRVSAITPCSQTFLEYVGAWPHIAKQRCAPYQAMSVWDGLGHGCIDFNAAEAGEAVLGHIIENDVIVKGLLTALELKRECFDITLYDDCCAEALNIQEDHVSLTLNSGECLQSVLMIGADGVHSWVREQLAWPVSTRDYQQSALVTTVVTEKSHQRTAWQRFLATGPLAFLPLDDEYYSSIVWSLDQDQVERVLNLTDSAFKQELTHAFSGRLGQVNEVAKRFTFPLSAAHACGYARPRVALVGDAAHRIHPLAGQGVNLGFLDVMSLVDVLVTARQKKRDIGHMMTLQKYERARYGDNLLTSAVMTGFKELFATRAAPIVWLRTLGLKYADQTDFIKYQLIKRALGRQVTLPQVLQLVLEGV</sequence>
<keyword evidence="6 9" id="KW-0560">Oxidoreductase</keyword>
<dbReference type="PANTHER" id="PTHR43876:SF7">
    <property type="entry name" value="UBIQUINONE BIOSYNTHESIS MONOOXYGENASE COQ6, MITOCHONDRIAL"/>
    <property type="match status" value="1"/>
</dbReference>
<evidence type="ECO:0000256" key="7">
    <source>
        <dbReference type="ARBA" id="ARBA00023033"/>
    </source>
</evidence>
<dbReference type="GO" id="GO:0004497">
    <property type="term" value="F:monooxygenase activity"/>
    <property type="evidence" value="ECO:0007669"/>
    <property type="project" value="UniProtKB-KW"/>
</dbReference>
<keyword evidence="9" id="KW-0830">Ubiquinone</keyword>
<proteinExistence type="inferred from homology"/>
<dbReference type="Proteomes" id="UP000029558">
    <property type="component" value="Chromosome"/>
</dbReference>
<dbReference type="InterPro" id="IPR051205">
    <property type="entry name" value="UbiH/COQ6_monooxygenase"/>
</dbReference>
<gene>
    <name evidence="9" type="ORF">KU39_2746</name>
</gene>
<dbReference type="SUPFAM" id="SSF51905">
    <property type="entry name" value="FAD/NAD(P)-binding domain"/>
    <property type="match status" value="1"/>
</dbReference>
<comment type="cofactor">
    <cofactor evidence="1">
        <name>FAD</name>
        <dbReference type="ChEBI" id="CHEBI:57692"/>
    </cofactor>
</comment>
<dbReference type="FunFam" id="3.50.50.60:FF:000021">
    <property type="entry name" value="Ubiquinone biosynthesis monooxygenase COQ6"/>
    <property type="match status" value="1"/>
</dbReference>
<dbReference type="InterPro" id="IPR036188">
    <property type="entry name" value="FAD/NAD-bd_sf"/>
</dbReference>
<evidence type="ECO:0000256" key="1">
    <source>
        <dbReference type="ARBA" id="ARBA00001974"/>
    </source>
</evidence>
<dbReference type="InterPro" id="IPR002938">
    <property type="entry name" value="FAD-bd"/>
</dbReference>
<dbReference type="NCBIfam" id="TIGR01988">
    <property type="entry name" value="Ubi-OHases"/>
    <property type="match status" value="1"/>
</dbReference>
<dbReference type="EC" id="1.14.13.-" evidence="9"/>
<comment type="similarity">
    <text evidence="3">Belongs to the UbiH/COQ6 family.</text>
</comment>
<evidence type="ECO:0000256" key="2">
    <source>
        <dbReference type="ARBA" id="ARBA00004749"/>
    </source>
</evidence>
<organism evidence="9 10">
    <name type="scientific">Piscirickettsia salmonis</name>
    <dbReference type="NCBI Taxonomy" id="1238"/>
    <lineage>
        <taxon>Bacteria</taxon>
        <taxon>Pseudomonadati</taxon>
        <taxon>Pseudomonadota</taxon>
        <taxon>Gammaproteobacteria</taxon>
        <taxon>Thiotrichales</taxon>
        <taxon>Piscirickettsiaceae</taxon>
        <taxon>Piscirickettsia</taxon>
    </lineage>
</organism>
<protein>
    <submittedName>
        <fullName evidence="9">Ubiquinone biosynthesis protein</fullName>
        <ecNumber evidence="9">1.14.13.-</ecNumber>
    </submittedName>
</protein>
<dbReference type="PANTHER" id="PTHR43876">
    <property type="entry name" value="UBIQUINONE BIOSYNTHESIS MONOOXYGENASE COQ6, MITOCHONDRIAL"/>
    <property type="match status" value="1"/>
</dbReference>
<dbReference type="GO" id="GO:0071949">
    <property type="term" value="F:FAD binding"/>
    <property type="evidence" value="ECO:0007669"/>
    <property type="project" value="InterPro"/>
</dbReference>
<evidence type="ECO:0000256" key="5">
    <source>
        <dbReference type="ARBA" id="ARBA00022827"/>
    </source>
</evidence>
<comment type="subunit">
    <text evidence="8">Component of the Ubi complex metabolon, which regroups five ubiquinone biosynthesis proteins (UbiE, UbiF, UbiG, UbiH and UbiI) and two accessory factors (UbiK and the lipid-binding protein UbiJ).</text>
</comment>
<accession>A0A1L6TEM1</accession>
<dbReference type="InterPro" id="IPR010971">
    <property type="entry name" value="UbiH/COQ6"/>
</dbReference>
<comment type="pathway">
    <text evidence="2">Cofactor biosynthesis; ubiquinone biosynthesis.</text>
</comment>
<dbReference type="Gene3D" id="3.50.50.60">
    <property type="entry name" value="FAD/NAD(P)-binding domain"/>
    <property type="match status" value="2"/>
</dbReference>
<dbReference type="Pfam" id="PF01494">
    <property type="entry name" value="FAD_binding_3"/>
    <property type="match status" value="1"/>
</dbReference>
<evidence type="ECO:0000256" key="3">
    <source>
        <dbReference type="ARBA" id="ARBA00005349"/>
    </source>
</evidence>
<dbReference type="GO" id="GO:0016705">
    <property type="term" value="F:oxidoreductase activity, acting on paired donors, with incorporation or reduction of molecular oxygen"/>
    <property type="evidence" value="ECO:0007669"/>
    <property type="project" value="InterPro"/>
</dbReference>
<dbReference type="InterPro" id="IPR018168">
    <property type="entry name" value="Ubi_Hdrlase_CS"/>
</dbReference>
<dbReference type="PROSITE" id="PS01304">
    <property type="entry name" value="UBIH"/>
    <property type="match status" value="1"/>
</dbReference>
<evidence type="ECO:0000313" key="9">
    <source>
        <dbReference type="EMBL" id="ALB23922.1"/>
    </source>
</evidence>
<evidence type="ECO:0000256" key="6">
    <source>
        <dbReference type="ARBA" id="ARBA00023002"/>
    </source>
</evidence>
<dbReference type="GO" id="GO:0006744">
    <property type="term" value="P:ubiquinone biosynthetic process"/>
    <property type="evidence" value="ECO:0007669"/>
    <property type="project" value="UniProtKB-UniPathway"/>
</dbReference>
<evidence type="ECO:0000256" key="8">
    <source>
        <dbReference type="ARBA" id="ARBA00065734"/>
    </source>
</evidence>
<evidence type="ECO:0000256" key="4">
    <source>
        <dbReference type="ARBA" id="ARBA00022630"/>
    </source>
</evidence>